<organism evidence="11 12">
    <name type="scientific">candidate division WOR-1 bacterium RIFOXYC2_FULL_46_14</name>
    <dbReference type="NCBI Taxonomy" id="1802587"/>
    <lineage>
        <taxon>Bacteria</taxon>
        <taxon>Bacillati</taxon>
        <taxon>Saganbacteria</taxon>
    </lineage>
</organism>
<feature type="transmembrane region" description="Helical" evidence="10">
    <location>
        <begin position="132"/>
        <end position="150"/>
    </location>
</feature>
<feature type="transmembrane region" description="Helical" evidence="10">
    <location>
        <begin position="343"/>
        <end position="361"/>
    </location>
</feature>
<dbReference type="InterPro" id="IPR003445">
    <property type="entry name" value="Cat_transpt"/>
</dbReference>
<dbReference type="Pfam" id="PF02386">
    <property type="entry name" value="TrkH"/>
    <property type="match status" value="1"/>
</dbReference>
<name>A0A1F4U840_UNCSA</name>
<dbReference type="GO" id="GO:0005886">
    <property type="term" value="C:plasma membrane"/>
    <property type="evidence" value="ECO:0007669"/>
    <property type="project" value="UniProtKB-SubCell"/>
</dbReference>
<evidence type="ECO:0000256" key="2">
    <source>
        <dbReference type="ARBA" id="ARBA00022448"/>
    </source>
</evidence>
<feature type="transmembrane region" description="Helical" evidence="10">
    <location>
        <begin position="157"/>
        <end position="178"/>
    </location>
</feature>
<keyword evidence="2" id="KW-0813">Transport</keyword>
<feature type="transmembrane region" description="Helical" evidence="10">
    <location>
        <begin position="400"/>
        <end position="422"/>
    </location>
</feature>
<feature type="transmembrane region" description="Helical" evidence="10">
    <location>
        <begin position="190"/>
        <end position="213"/>
    </location>
</feature>
<evidence type="ECO:0000313" key="11">
    <source>
        <dbReference type="EMBL" id="OGC41047.1"/>
    </source>
</evidence>
<evidence type="ECO:0000256" key="3">
    <source>
        <dbReference type="ARBA" id="ARBA00022475"/>
    </source>
</evidence>
<dbReference type="EMBL" id="MEUJ01000002">
    <property type="protein sequence ID" value="OGC41047.1"/>
    <property type="molecule type" value="Genomic_DNA"/>
</dbReference>
<reference evidence="11 12" key="1">
    <citation type="journal article" date="2016" name="Nat. Commun.">
        <title>Thousands of microbial genomes shed light on interconnected biogeochemical processes in an aquifer system.</title>
        <authorList>
            <person name="Anantharaman K."/>
            <person name="Brown C.T."/>
            <person name="Hug L.A."/>
            <person name="Sharon I."/>
            <person name="Castelle C.J."/>
            <person name="Probst A.J."/>
            <person name="Thomas B.C."/>
            <person name="Singh A."/>
            <person name="Wilkins M.J."/>
            <person name="Karaoz U."/>
            <person name="Brodie E.L."/>
            <person name="Williams K.H."/>
            <person name="Hubbard S.S."/>
            <person name="Banfield J.F."/>
        </authorList>
    </citation>
    <scope>NUCLEOTIDE SEQUENCE [LARGE SCALE GENOMIC DNA]</scope>
</reference>
<feature type="transmembrane region" description="Helical" evidence="10">
    <location>
        <begin position="12"/>
        <end position="33"/>
    </location>
</feature>
<accession>A0A1F4U840</accession>
<evidence type="ECO:0000313" key="12">
    <source>
        <dbReference type="Proteomes" id="UP000179242"/>
    </source>
</evidence>
<dbReference type="GO" id="GO:0015379">
    <property type="term" value="F:potassium:chloride symporter activity"/>
    <property type="evidence" value="ECO:0007669"/>
    <property type="project" value="InterPro"/>
</dbReference>
<dbReference type="NCBIfam" id="TIGR00933">
    <property type="entry name" value="2a38"/>
    <property type="match status" value="1"/>
</dbReference>
<keyword evidence="7 10" id="KW-1133">Transmembrane helix</keyword>
<keyword evidence="8" id="KW-0406">Ion transport</keyword>
<dbReference type="PANTHER" id="PTHR32024:SF1">
    <property type="entry name" value="KTR SYSTEM POTASSIUM UPTAKE PROTEIN B"/>
    <property type="match status" value="1"/>
</dbReference>
<comment type="subcellular location">
    <subcellularLocation>
        <location evidence="1">Cell membrane</location>
        <topology evidence="1">Multi-pass membrane protein</topology>
    </subcellularLocation>
</comment>
<feature type="transmembrane region" description="Helical" evidence="10">
    <location>
        <begin position="70"/>
        <end position="96"/>
    </location>
</feature>
<gene>
    <name evidence="11" type="ORF">A2438_02035</name>
</gene>
<dbReference type="PANTHER" id="PTHR32024">
    <property type="entry name" value="TRK SYSTEM POTASSIUM UPTAKE PROTEIN TRKG-RELATED"/>
    <property type="match status" value="1"/>
</dbReference>
<evidence type="ECO:0000256" key="1">
    <source>
        <dbReference type="ARBA" id="ARBA00004651"/>
    </source>
</evidence>
<keyword evidence="5 10" id="KW-0812">Transmembrane</keyword>
<feature type="transmembrane region" description="Helical" evidence="10">
    <location>
        <begin position="279"/>
        <end position="298"/>
    </location>
</feature>
<evidence type="ECO:0000256" key="8">
    <source>
        <dbReference type="ARBA" id="ARBA00023065"/>
    </source>
</evidence>
<evidence type="ECO:0000256" key="4">
    <source>
        <dbReference type="ARBA" id="ARBA00022538"/>
    </source>
</evidence>
<feature type="transmembrane region" description="Helical" evidence="10">
    <location>
        <begin position="225"/>
        <end position="244"/>
    </location>
</feature>
<sequence>MLRLPLRLPPSLIIVVSFLAVIITGAILLSLPVSSANGLPTNFLDAYFTSNSATCVTGLVTLDTGVHFSLFGLIVLLILIQIGGLGYLTFSTFLVLVFRRKMFVSEKLMMMEALNIYSAQDVLLVLRRIFRIVFWIEGVGALILFLRFLPEKGVSQAVLYGVFHAVSAFNNAGFSLPPNFASLTPYATDWVVNLTVTTLIIIGGIGFLVIADILQFKRWSLHTKVVLATTLLLLMVGTIGFFILEYNNTLSPLALRHKVLASYFQAVTPRTAGFNTLDLGKIVPASAIFIMFLMFIGASPGGTGGGIKTTTFALVVLTVRGVLRNCRDTIVFNRRIPPETVRRSFTIVILGLVAIAFPIFFMTVTEKMPLMPLAFEVFSAFGTVGLSMGITPFLSPIGKVIIIVTMFIGRVGPLTLLLALALRQKETRIEPPKEGVSIG</sequence>
<feature type="transmembrane region" description="Helical" evidence="10">
    <location>
        <begin position="305"/>
        <end position="323"/>
    </location>
</feature>
<keyword evidence="4" id="KW-0633">Potassium transport</keyword>
<dbReference type="AlphaFoldDB" id="A0A1F4U840"/>
<evidence type="ECO:0008006" key="13">
    <source>
        <dbReference type="Google" id="ProtNLM"/>
    </source>
</evidence>
<keyword evidence="6" id="KW-0630">Potassium</keyword>
<evidence type="ECO:0000256" key="5">
    <source>
        <dbReference type="ARBA" id="ARBA00022692"/>
    </source>
</evidence>
<comment type="caution">
    <text evidence="11">The sequence shown here is derived from an EMBL/GenBank/DDBJ whole genome shotgun (WGS) entry which is preliminary data.</text>
</comment>
<evidence type="ECO:0000256" key="7">
    <source>
        <dbReference type="ARBA" id="ARBA00022989"/>
    </source>
</evidence>
<proteinExistence type="predicted"/>
<dbReference type="Proteomes" id="UP000179242">
    <property type="component" value="Unassembled WGS sequence"/>
</dbReference>
<evidence type="ECO:0000256" key="10">
    <source>
        <dbReference type="SAM" id="Phobius"/>
    </source>
</evidence>
<keyword evidence="3" id="KW-1003">Cell membrane</keyword>
<protein>
    <recommendedName>
        <fullName evidence="13">Trk family potassium uptake protein</fullName>
    </recommendedName>
</protein>
<evidence type="ECO:0000256" key="9">
    <source>
        <dbReference type="ARBA" id="ARBA00023136"/>
    </source>
</evidence>
<evidence type="ECO:0000256" key="6">
    <source>
        <dbReference type="ARBA" id="ARBA00022958"/>
    </source>
</evidence>
<dbReference type="InterPro" id="IPR004772">
    <property type="entry name" value="TrkH"/>
</dbReference>
<keyword evidence="9 10" id="KW-0472">Membrane</keyword>
<feature type="transmembrane region" description="Helical" evidence="10">
    <location>
        <begin position="373"/>
        <end position="394"/>
    </location>
</feature>